<dbReference type="RefSeq" id="WP_162788435.1">
    <property type="nucleotide sequence ID" value="NZ_CP015163.1"/>
</dbReference>
<dbReference type="Proteomes" id="UP000250434">
    <property type="component" value="Chromosome"/>
</dbReference>
<dbReference type="InterPro" id="IPR027417">
    <property type="entry name" value="P-loop_NTPase"/>
</dbReference>
<keyword evidence="3" id="KW-1185">Reference proteome</keyword>
<sequence>MSNRPEQVPPANPHFVNQVAVLGRATEAVRQAQADGRPATVVFVGGPGTGKTAVALKLAERVRELYPDGQLFARLNDDLDDHGAEAAILREFLHELGVDRTELPDRLDAVRAMFHSLTRDQRLMVFLDGAIRGSQVRMLLPGGARSLVIVTEAQPLGTLGAHGPVTFVDLEPLEDAAALALFERVLGESVVARERAVIEEIIQLCDQLPLALTVVAAMLLRFPQRPAERLLRELRDERRRVRALSRDDDVSVSAAFNLATRWLSDIARDCYYAVGSVPGSGTWSVGVLAAALERPEVEVEEGLRDLVEARLAQELADDQFLVRDLVRLHAREIDPAEPEERERRSARLLLHWFDGTVAADELIAPARPWRARFVPARRLTVRHSDLAAATQWLHRERTNLRAAVEYAYSVGEDELVAQWCVVLWPFYEAGKFLDELLATHQLGRVAAERSGDAALGSLLATQAGFAHYLRREVDKAISDFRSATDQAREVGDRELEASAVEGWGLALHAAQRDAEARELLSRNLELAMAIGVPRRIALARLHLAKVLAPEAALSLLDQAGEYFQVHGETVNAAKVETWQGIKHREAGTLEDAECALSHALTVMAEARRRFDEAVALEALGDVAVSAEQPGLAREHYAQALVIFEDLRFAINSDAVRAKITALGEAGE</sequence>
<evidence type="ECO:0000259" key="1">
    <source>
        <dbReference type="SMART" id="SM00382"/>
    </source>
</evidence>
<proteinExistence type="predicted"/>
<protein>
    <recommendedName>
        <fullName evidence="1">AAA+ ATPase domain-containing protein</fullName>
    </recommendedName>
</protein>
<dbReference type="KEGG" id="aab:A4R43_12420"/>
<dbReference type="SUPFAM" id="SSF52540">
    <property type="entry name" value="P-loop containing nucleoside triphosphate hydrolases"/>
    <property type="match status" value="1"/>
</dbReference>
<organism evidence="2 3">
    <name type="scientific">Amycolatopsis albispora</name>
    <dbReference type="NCBI Taxonomy" id="1804986"/>
    <lineage>
        <taxon>Bacteria</taxon>
        <taxon>Bacillati</taxon>
        <taxon>Actinomycetota</taxon>
        <taxon>Actinomycetes</taxon>
        <taxon>Pseudonocardiales</taxon>
        <taxon>Pseudonocardiaceae</taxon>
        <taxon>Amycolatopsis</taxon>
    </lineage>
</organism>
<feature type="domain" description="AAA+ ATPase" evidence="1">
    <location>
        <begin position="37"/>
        <end position="245"/>
    </location>
</feature>
<accession>A0A344L5D3</accession>
<dbReference type="Gene3D" id="3.40.50.300">
    <property type="entry name" value="P-loop containing nucleotide triphosphate hydrolases"/>
    <property type="match status" value="1"/>
</dbReference>
<evidence type="ECO:0000313" key="2">
    <source>
        <dbReference type="EMBL" id="AXB43257.1"/>
    </source>
</evidence>
<dbReference type="PANTHER" id="PTHR47691:SF3">
    <property type="entry name" value="HTH-TYPE TRANSCRIPTIONAL REGULATOR RV0890C-RELATED"/>
    <property type="match status" value="1"/>
</dbReference>
<gene>
    <name evidence="2" type="ORF">A4R43_12420</name>
</gene>
<dbReference type="InterPro" id="IPR042197">
    <property type="entry name" value="Apaf_helical"/>
</dbReference>
<dbReference type="InterPro" id="IPR011990">
    <property type="entry name" value="TPR-like_helical_dom_sf"/>
</dbReference>
<dbReference type="Gene3D" id="1.10.8.430">
    <property type="entry name" value="Helical domain of apoptotic protease-activating factors"/>
    <property type="match status" value="1"/>
</dbReference>
<dbReference type="GO" id="GO:0043531">
    <property type="term" value="F:ADP binding"/>
    <property type="evidence" value="ECO:0007669"/>
    <property type="project" value="InterPro"/>
</dbReference>
<dbReference type="AlphaFoldDB" id="A0A344L5D3"/>
<name>A0A344L5D3_9PSEU</name>
<dbReference type="PANTHER" id="PTHR47691">
    <property type="entry name" value="REGULATOR-RELATED"/>
    <property type="match status" value="1"/>
</dbReference>
<dbReference type="SUPFAM" id="SSF48452">
    <property type="entry name" value="TPR-like"/>
    <property type="match status" value="2"/>
</dbReference>
<dbReference type="Gene3D" id="1.25.40.10">
    <property type="entry name" value="Tetratricopeptide repeat domain"/>
    <property type="match status" value="1"/>
</dbReference>
<evidence type="ECO:0000313" key="3">
    <source>
        <dbReference type="Proteomes" id="UP000250434"/>
    </source>
</evidence>
<dbReference type="SMART" id="SM00382">
    <property type="entry name" value="AAA"/>
    <property type="match status" value="1"/>
</dbReference>
<reference evidence="2 3" key="1">
    <citation type="submission" date="2016-04" db="EMBL/GenBank/DDBJ databases">
        <title>Complete genome sequence and analysis of deep-sea sediment isolate, Amycolatopsis sp. WP1.</title>
        <authorList>
            <person name="Wang H."/>
            <person name="Chen S."/>
            <person name="Wu Q."/>
        </authorList>
    </citation>
    <scope>NUCLEOTIDE SEQUENCE [LARGE SCALE GENOMIC DNA]</scope>
    <source>
        <strain evidence="2 3">WP1</strain>
    </source>
</reference>
<dbReference type="EMBL" id="CP015163">
    <property type="protein sequence ID" value="AXB43257.1"/>
    <property type="molecule type" value="Genomic_DNA"/>
</dbReference>
<dbReference type="InterPro" id="IPR003593">
    <property type="entry name" value="AAA+_ATPase"/>
</dbReference>